<dbReference type="InterPro" id="IPR051677">
    <property type="entry name" value="AfsR-DnrI-RedD_regulator"/>
</dbReference>
<gene>
    <name evidence="4" type="primary">malT_3</name>
    <name evidence="4" type="ORF">MCHLDSM_07333</name>
</gene>
<dbReference type="PANTHER" id="PTHR35807:SF1">
    <property type="entry name" value="TRANSCRIPTIONAL REGULATOR REDD"/>
    <property type="match status" value="1"/>
</dbReference>
<dbReference type="RefSeq" id="WP_082169222.1">
    <property type="nucleotide sequence ID" value="NZ_JYNL01000071.1"/>
</dbReference>
<dbReference type="InterPro" id="IPR036388">
    <property type="entry name" value="WH-like_DNA-bd_sf"/>
</dbReference>
<evidence type="ECO:0000256" key="1">
    <source>
        <dbReference type="ARBA" id="ARBA00023015"/>
    </source>
</evidence>
<proteinExistence type="predicted"/>
<sequence length="1023" mass="111775">MTADVNPDQIRVADAADRAAPTTRRRTIIRRKLAAPEPDSHAIVRTRLTAQLRDLLDRYPIVVVSATAGAGKTTAVTHALVEGDRPISWLSLDGTERAAGRLLVYLEAAVEQSVPAAAGVVTDALESSIQLGEAAGLLAESLAASRLTLVCDNVERVLDDEGCRAVLSAFTRYVPAGVNVVLISRAAIVLDQGQTSDRTRIGELGESDLAFRVEEAQQALHALGHDEVDAARAVAATGGWVTGVVFDPFCDSSDHSSDAEAMRAYLTENIVNALTPEEREFLIHTSLLDEVTADGARALGQPNAARVMAILRTRHLPMSWSSDGCRLTPHPIFREYLLSRLDGEDVEVQAGLRRRHAESLLAQGEREEAVDELLRLGDIDAAWRQAALALPAMVARMDFAPAARWLDALRASSRTPTPEIGAVVLRVAFALDEVGRGIELLDRHGFDWLPGPEMPGFEEAIVLATWCLWHTGRIADARATADRLPEGRARDIAFTLTSLAVGDAPPFPAHSPTPSGPLDGLLVRLAYMCGRLHGLDDPGSFDPWCTIIGGPWVVAALRASGRLQEAASMYELRRESSRPVWLHAADAAELMLDLGRGDDAWASLERGRALIKPTQSRVFANLSLLTEAKLRLRLDKDTEAADRVLAQAQANGVDDYAFTREWRQVCSGLSYLLQGRDDAAYRELAESVKSMQRGNRRLELTTGAVYLAEAQWRVGYEDASDKTAELALVTAHEQGSHNLLLTALADVPAVAVRAADTAPGRSSEWQQLVSALSTRNTLRLSARAPRLVLEEFGDPLLTVDGQRVHPRLTKAIELLSYLMAAPDRSATRQQLLGALFAGRNDAAGRSYMRQALYRAREILPDDLAPTQQGDVYSVASGDLMIGTGQIAVDRLAEANRQDGEVRLQTITRALAMAARGPFLAPLTSDWVLFRRNEIEEMMNAARIDAARLAYGLSRYREARDLLEEALRIDPYREQAWQLMISLAFATGSDDSVLRLYQRYVATMRDLGVPPSGEVHRLVTQLRR</sequence>
<evidence type="ECO:0000259" key="3">
    <source>
        <dbReference type="SMART" id="SM01043"/>
    </source>
</evidence>
<organism evidence="4 5">
    <name type="scientific">Mycolicibacterium chlorophenolicum</name>
    <dbReference type="NCBI Taxonomy" id="37916"/>
    <lineage>
        <taxon>Bacteria</taxon>
        <taxon>Bacillati</taxon>
        <taxon>Actinomycetota</taxon>
        <taxon>Actinomycetes</taxon>
        <taxon>Mycobacteriales</taxon>
        <taxon>Mycobacteriaceae</taxon>
        <taxon>Mycolicibacterium</taxon>
    </lineage>
</organism>
<dbReference type="InterPro" id="IPR059106">
    <property type="entry name" value="WHD_MalT"/>
</dbReference>
<dbReference type="Pfam" id="PF03704">
    <property type="entry name" value="BTAD"/>
    <property type="match status" value="1"/>
</dbReference>
<dbReference type="InterPro" id="IPR016032">
    <property type="entry name" value="Sig_transdc_resp-reg_C-effctor"/>
</dbReference>
<reference evidence="4 5" key="1">
    <citation type="journal article" date="2015" name="Genome Biol. Evol.">
        <title>Characterization of Three Mycobacterium spp. with Potential Use in Bioremediation by Genome Sequencing and Comparative Genomics.</title>
        <authorList>
            <person name="Das S."/>
            <person name="Pettersson B.M."/>
            <person name="Behra P.R."/>
            <person name="Ramesh M."/>
            <person name="Dasgupta S."/>
            <person name="Bhattacharya A."/>
            <person name="Kirsebom L.A."/>
        </authorList>
    </citation>
    <scope>NUCLEOTIDE SEQUENCE [LARGE SCALE GENOMIC DNA]</scope>
    <source>
        <strain evidence="4 5">DSM 43826</strain>
    </source>
</reference>
<dbReference type="InterPro" id="IPR011990">
    <property type="entry name" value="TPR-like_helical_dom_sf"/>
</dbReference>
<keyword evidence="5" id="KW-1185">Reference proteome</keyword>
<feature type="domain" description="Bacterial transcriptional activator" evidence="3">
    <location>
        <begin position="888"/>
        <end position="1022"/>
    </location>
</feature>
<dbReference type="SMART" id="SM01043">
    <property type="entry name" value="BTAD"/>
    <property type="match status" value="1"/>
</dbReference>
<dbReference type="Pfam" id="PF25873">
    <property type="entry name" value="WHD_MalT"/>
    <property type="match status" value="1"/>
</dbReference>
<evidence type="ECO:0000313" key="4">
    <source>
        <dbReference type="EMBL" id="KMO66989.1"/>
    </source>
</evidence>
<accession>A0A0J6V9U8</accession>
<dbReference type="InterPro" id="IPR005158">
    <property type="entry name" value="BTAD"/>
</dbReference>
<keyword evidence="2" id="KW-0804">Transcription</keyword>
<dbReference type="PATRIC" id="fig|37916.4.peg.7365"/>
<protein>
    <submittedName>
        <fullName evidence="4">HTH-type transcriptional regulator MalT</fullName>
    </submittedName>
</protein>
<name>A0A0J6V9U8_9MYCO</name>
<dbReference type="EMBL" id="JYNL01000071">
    <property type="protein sequence ID" value="KMO66989.1"/>
    <property type="molecule type" value="Genomic_DNA"/>
</dbReference>
<dbReference type="Proteomes" id="UP000036513">
    <property type="component" value="Unassembled WGS sequence"/>
</dbReference>
<dbReference type="SUPFAM" id="SSF46894">
    <property type="entry name" value="C-terminal effector domain of the bipartite response regulators"/>
    <property type="match status" value="1"/>
</dbReference>
<dbReference type="GO" id="GO:0006355">
    <property type="term" value="P:regulation of DNA-templated transcription"/>
    <property type="evidence" value="ECO:0007669"/>
    <property type="project" value="InterPro"/>
</dbReference>
<dbReference type="SMR" id="A0A0J6V9U8"/>
<evidence type="ECO:0000256" key="2">
    <source>
        <dbReference type="ARBA" id="ARBA00023163"/>
    </source>
</evidence>
<dbReference type="InterPro" id="IPR027417">
    <property type="entry name" value="P-loop_NTPase"/>
</dbReference>
<dbReference type="AlphaFoldDB" id="A0A0J6V9U8"/>
<dbReference type="PANTHER" id="PTHR35807">
    <property type="entry name" value="TRANSCRIPTIONAL REGULATOR REDD-RELATED"/>
    <property type="match status" value="1"/>
</dbReference>
<dbReference type="GO" id="GO:0003677">
    <property type="term" value="F:DNA binding"/>
    <property type="evidence" value="ECO:0007669"/>
    <property type="project" value="InterPro"/>
</dbReference>
<dbReference type="STRING" id="37916.MCHLDSM_07333"/>
<dbReference type="Gene3D" id="3.40.50.300">
    <property type="entry name" value="P-loop containing nucleotide triphosphate hydrolases"/>
    <property type="match status" value="1"/>
</dbReference>
<dbReference type="SUPFAM" id="SSF48452">
    <property type="entry name" value="TPR-like"/>
    <property type="match status" value="1"/>
</dbReference>
<comment type="caution">
    <text evidence="4">The sequence shown here is derived from an EMBL/GenBank/DDBJ whole genome shotgun (WGS) entry which is preliminary data.</text>
</comment>
<evidence type="ECO:0000313" key="5">
    <source>
        <dbReference type="Proteomes" id="UP000036513"/>
    </source>
</evidence>
<dbReference type="Gene3D" id="1.25.40.10">
    <property type="entry name" value="Tetratricopeptide repeat domain"/>
    <property type="match status" value="1"/>
</dbReference>
<dbReference type="Gene3D" id="1.10.10.10">
    <property type="entry name" value="Winged helix-like DNA-binding domain superfamily/Winged helix DNA-binding domain"/>
    <property type="match status" value="1"/>
</dbReference>
<keyword evidence="1" id="KW-0805">Transcription regulation</keyword>